<evidence type="ECO:0000313" key="3">
    <source>
        <dbReference type="Proteomes" id="UP000762676"/>
    </source>
</evidence>
<accession>A0AAV4IKR1</accession>
<protein>
    <submittedName>
        <fullName evidence="2">Uncharacterized protein</fullName>
    </submittedName>
</protein>
<comment type="caution">
    <text evidence="2">The sequence shown here is derived from an EMBL/GenBank/DDBJ whole genome shotgun (WGS) entry which is preliminary data.</text>
</comment>
<reference evidence="2 3" key="1">
    <citation type="journal article" date="2021" name="Elife">
        <title>Chloroplast acquisition without the gene transfer in kleptoplastic sea slugs, Plakobranchus ocellatus.</title>
        <authorList>
            <person name="Maeda T."/>
            <person name="Takahashi S."/>
            <person name="Yoshida T."/>
            <person name="Shimamura S."/>
            <person name="Takaki Y."/>
            <person name="Nagai Y."/>
            <person name="Toyoda A."/>
            <person name="Suzuki Y."/>
            <person name="Arimoto A."/>
            <person name="Ishii H."/>
            <person name="Satoh N."/>
            <person name="Nishiyama T."/>
            <person name="Hasebe M."/>
            <person name="Maruyama T."/>
            <person name="Minagawa J."/>
            <person name="Obokata J."/>
            <person name="Shigenobu S."/>
        </authorList>
    </citation>
    <scope>NUCLEOTIDE SEQUENCE [LARGE SCALE GENOMIC DNA]</scope>
</reference>
<evidence type="ECO:0000256" key="1">
    <source>
        <dbReference type="SAM" id="MobiDB-lite"/>
    </source>
</evidence>
<feature type="compositionally biased region" description="Polar residues" evidence="1">
    <location>
        <begin position="18"/>
        <end position="27"/>
    </location>
</feature>
<organism evidence="2 3">
    <name type="scientific">Elysia marginata</name>
    <dbReference type="NCBI Taxonomy" id="1093978"/>
    <lineage>
        <taxon>Eukaryota</taxon>
        <taxon>Metazoa</taxon>
        <taxon>Spiralia</taxon>
        <taxon>Lophotrochozoa</taxon>
        <taxon>Mollusca</taxon>
        <taxon>Gastropoda</taxon>
        <taxon>Heterobranchia</taxon>
        <taxon>Euthyneura</taxon>
        <taxon>Panpulmonata</taxon>
        <taxon>Sacoglossa</taxon>
        <taxon>Placobranchoidea</taxon>
        <taxon>Plakobranchidae</taxon>
        <taxon>Elysia</taxon>
    </lineage>
</organism>
<dbReference type="EMBL" id="BMAT01002630">
    <property type="protein sequence ID" value="GFS10635.1"/>
    <property type="molecule type" value="Genomic_DNA"/>
</dbReference>
<evidence type="ECO:0000313" key="2">
    <source>
        <dbReference type="EMBL" id="GFS10635.1"/>
    </source>
</evidence>
<keyword evidence="3" id="KW-1185">Reference proteome</keyword>
<sequence>MSSVVKDKTTAGGEYTAALTTQVQSPESPELPPITTAGSELADCDPLVSDSPTAQLSLDTSSPELRHRNTEVLARVRPNHTALPTSEMCQEDTWLKSPDPKEDFLKLFIPQKTVF</sequence>
<feature type="region of interest" description="Disordered" evidence="1">
    <location>
        <begin position="1"/>
        <end position="59"/>
    </location>
</feature>
<proteinExistence type="predicted"/>
<dbReference type="AlphaFoldDB" id="A0AAV4IKR1"/>
<dbReference type="Proteomes" id="UP000762676">
    <property type="component" value="Unassembled WGS sequence"/>
</dbReference>
<name>A0AAV4IKR1_9GAST</name>
<gene>
    <name evidence="2" type="ORF">ElyMa_001328300</name>
</gene>
<feature type="compositionally biased region" description="Polar residues" evidence="1">
    <location>
        <begin position="50"/>
        <end position="59"/>
    </location>
</feature>